<dbReference type="Proteomes" id="UP001499854">
    <property type="component" value="Unassembled WGS sequence"/>
</dbReference>
<keyword evidence="4" id="KW-1185">Reference proteome</keyword>
<accession>A0ABN2SVQ1</accession>
<evidence type="ECO:0000256" key="1">
    <source>
        <dbReference type="SAM" id="MobiDB-lite"/>
    </source>
</evidence>
<sequence>MPIVNIDAFWTLIERSGQKHADEFGRTRWLQTTLAQLRAPAIVDFAILLDQTRRQADQWVMWGAANLIMGGTCSGDAFFYFQPWLIGLGRETFERVVAEPDLLSELPHVRRLASVPRRDWNRDESPQWESLNYVPHYAYQRLLGPDAEIEQALNSRGYRTRSDPRPTGRDSAYHDPAETARRLPRLAGLLHESAED</sequence>
<comment type="caution">
    <text evidence="3">The sequence shown here is derived from an EMBL/GenBank/DDBJ whole genome shotgun (WGS) entry which is preliminary data.</text>
</comment>
<dbReference type="EMBL" id="BAAAQM010000049">
    <property type="protein sequence ID" value="GAA1992950.1"/>
    <property type="molecule type" value="Genomic_DNA"/>
</dbReference>
<organism evidence="3 4">
    <name type="scientific">Catenulispora subtropica</name>
    <dbReference type="NCBI Taxonomy" id="450798"/>
    <lineage>
        <taxon>Bacteria</taxon>
        <taxon>Bacillati</taxon>
        <taxon>Actinomycetota</taxon>
        <taxon>Actinomycetes</taxon>
        <taxon>Catenulisporales</taxon>
        <taxon>Catenulisporaceae</taxon>
        <taxon>Catenulispora</taxon>
    </lineage>
</organism>
<evidence type="ECO:0000313" key="4">
    <source>
        <dbReference type="Proteomes" id="UP001499854"/>
    </source>
</evidence>
<name>A0ABN2SVQ1_9ACTN</name>
<feature type="domain" description="DUF4240" evidence="2">
    <location>
        <begin position="7"/>
        <end position="141"/>
    </location>
</feature>
<dbReference type="InterPro" id="IPR025334">
    <property type="entry name" value="DUF4240"/>
</dbReference>
<evidence type="ECO:0000259" key="2">
    <source>
        <dbReference type="Pfam" id="PF14024"/>
    </source>
</evidence>
<dbReference type="Pfam" id="PF14024">
    <property type="entry name" value="DUF4240"/>
    <property type="match status" value="1"/>
</dbReference>
<reference evidence="3 4" key="1">
    <citation type="journal article" date="2019" name="Int. J. Syst. Evol. Microbiol.">
        <title>The Global Catalogue of Microorganisms (GCM) 10K type strain sequencing project: providing services to taxonomists for standard genome sequencing and annotation.</title>
        <authorList>
            <consortium name="The Broad Institute Genomics Platform"/>
            <consortium name="The Broad Institute Genome Sequencing Center for Infectious Disease"/>
            <person name="Wu L."/>
            <person name="Ma J."/>
        </authorList>
    </citation>
    <scope>NUCLEOTIDE SEQUENCE [LARGE SCALE GENOMIC DNA]</scope>
    <source>
        <strain evidence="3 4">JCM 16013</strain>
    </source>
</reference>
<feature type="compositionally biased region" description="Basic and acidic residues" evidence="1">
    <location>
        <begin position="160"/>
        <end position="181"/>
    </location>
</feature>
<feature type="region of interest" description="Disordered" evidence="1">
    <location>
        <begin position="155"/>
        <end position="196"/>
    </location>
</feature>
<proteinExistence type="predicted"/>
<gene>
    <name evidence="3" type="ORF">GCM10009838_66080</name>
</gene>
<protein>
    <recommendedName>
        <fullName evidence="2">DUF4240 domain-containing protein</fullName>
    </recommendedName>
</protein>
<evidence type="ECO:0000313" key="3">
    <source>
        <dbReference type="EMBL" id="GAA1992950.1"/>
    </source>
</evidence>